<keyword evidence="2" id="KW-0472">Membrane</keyword>
<dbReference type="OrthoDB" id="4161547at2759"/>
<dbReference type="AlphaFoldDB" id="W9ZEF4"/>
<dbReference type="RefSeq" id="XP_007729749.1">
    <property type="nucleotide sequence ID" value="XM_007731559.1"/>
</dbReference>
<name>W9ZEF4_9EURO</name>
<feature type="region of interest" description="Disordered" evidence="1">
    <location>
        <begin position="278"/>
        <end position="349"/>
    </location>
</feature>
<feature type="compositionally biased region" description="Low complexity" evidence="1">
    <location>
        <begin position="534"/>
        <end position="549"/>
    </location>
</feature>
<evidence type="ECO:0000256" key="2">
    <source>
        <dbReference type="SAM" id="Phobius"/>
    </source>
</evidence>
<protein>
    <submittedName>
        <fullName evidence="3">Uncharacterized protein</fullName>
    </submittedName>
</protein>
<feature type="compositionally biased region" description="Low complexity" evidence="1">
    <location>
        <begin position="155"/>
        <end position="171"/>
    </location>
</feature>
<dbReference type="STRING" id="1182542.W9ZEF4"/>
<feature type="compositionally biased region" description="Acidic residues" evidence="1">
    <location>
        <begin position="60"/>
        <end position="84"/>
    </location>
</feature>
<sequence>MPASKLIRHFDRSKIAPVKGGSNLSTRSRFIRRQDTEGSPPPPSSSPAQDPKLPSGLDDLSSDEDDSEGEDDLSDDEEDSDDFNPFDPGAATRSGSSTISQTTSMVDNPFIPKSTVTGSATPISQGQSAHTHPATSTLATSTTSLDSVPGVATNAASTSADSSSSSVESSKSPHMLTAVVIASVLAAISVLAIAYLLFRFCTPLKARLAKHRGRRGQSLSSQEENGTAPRRLLLGMSQANNLSGAETLRHTLNAPPSAIATPAPAYTRHAPVSSTRMFPAVPLQNGGLEKDPENPFTDQVPPSRSSSVSSRRLRIRSFGDDGLRDGLNHDIDNRPPTYRRDDHDHHPYASDFNVDDYAASRMSASTRSHPGGLTNNPPTILGQNGAAQPHQTTTRTTTSGIPPRPVIPVPAHLNTLNTLDMSQWTPPSPSYFPNLSPASSLIESPRSQYQPRIRKSISPSDSVSNAPFSPRAQFPMDLAPPVLPAGMNSRWSQNSSSVNGPVLDSRSAVGSDGLRITTTGGRALPPHLPLRVKSSSSASTVPSSASRAT</sequence>
<keyword evidence="2" id="KW-0812">Transmembrane</keyword>
<accession>W9ZEF4</accession>
<feature type="region of interest" description="Disordered" evidence="1">
    <location>
        <begin position="435"/>
        <end position="549"/>
    </location>
</feature>
<feature type="compositionally biased region" description="Polar residues" evidence="1">
    <location>
        <begin position="489"/>
        <end position="499"/>
    </location>
</feature>
<keyword evidence="2" id="KW-1133">Transmembrane helix</keyword>
<evidence type="ECO:0000313" key="4">
    <source>
        <dbReference type="Proteomes" id="UP000019478"/>
    </source>
</evidence>
<reference evidence="3 4" key="1">
    <citation type="submission" date="2013-03" db="EMBL/GenBank/DDBJ databases">
        <title>The Genome Sequence of Capronia epimyces CBS 606.96.</title>
        <authorList>
            <consortium name="The Broad Institute Genomics Platform"/>
            <person name="Cuomo C."/>
            <person name="de Hoog S."/>
            <person name="Gorbushina A."/>
            <person name="Walker B."/>
            <person name="Young S.K."/>
            <person name="Zeng Q."/>
            <person name="Gargeya S."/>
            <person name="Fitzgerald M."/>
            <person name="Haas B."/>
            <person name="Abouelleil A."/>
            <person name="Allen A.W."/>
            <person name="Alvarado L."/>
            <person name="Arachchi H.M."/>
            <person name="Berlin A.M."/>
            <person name="Chapman S.B."/>
            <person name="Gainer-Dewar J."/>
            <person name="Goldberg J."/>
            <person name="Griggs A."/>
            <person name="Gujja S."/>
            <person name="Hansen M."/>
            <person name="Howarth C."/>
            <person name="Imamovic A."/>
            <person name="Ireland A."/>
            <person name="Larimer J."/>
            <person name="McCowan C."/>
            <person name="Murphy C."/>
            <person name="Pearson M."/>
            <person name="Poon T.W."/>
            <person name="Priest M."/>
            <person name="Roberts A."/>
            <person name="Saif S."/>
            <person name="Shea T."/>
            <person name="Sisk P."/>
            <person name="Sykes S."/>
            <person name="Wortman J."/>
            <person name="Nusbaum C."/>
            <person name="Birren B."/>
        </authorList>
    </citation>
    <scope>NUCLEOTIDE SEQUENCE [LARGE SCALE GENOMIC DNA]</scope>
    <source>
        <strain evidence="3 4">CBS 606.96</strain>
    </source>
</reference>
<feature type="region of interest" description="Disordered" evidence="1">
    <location>
        <begin position="1"/>
        <end position="171"/>
    </location>
</feature>
<keyword evidence="4" id="KW-1185">Reference proteome</keyword>
<feature type="compositionally biased region" description="Basic and acidic residues" evidence="1">
    <location>
        <begin position="317"/>
        <end position="348"/>
    </location>
</feature>
<feature type="region of interest" description="Disordered" evidence="1">
    <location>
        <begin position="384"/>
        <end position="405"/>
    </location>
</feature>
<evidence type="ECO:0000313" key="3">
    <source>
        <dbReference type="EMBL" id="EXJ92859.1"/>
    </source>
</evidence>
<feature type="compositionally biased region" description="Polar residues" evidence="1">
    <location>
        <begin position="457"/>
        <end position="467"/>
    </location>
</feature>
<proteinExistence type="predicted"/>
<comment type="caution">
    <text evidence="3">The sequence shown here is derived from an EMBL/GenBank/DDBJ whole genome shotgun (WGS) entry which is preliminary data.</text>
</comment>
<evidence type="ECO:0000256" key="1">
    <source>
        <dbReference type="SAM" id="MobiDB-lite"/>
    </source>
</evidence>
<gene>
    <name evidence="3" type="ORF">A1O3_01413</name>
</gene>
<feature type="compositionally biased region" description="Low complexity" evidence="1">
    <location>
        <begin position="128"/>
        <end position="145"/>
    </location>
</feature>
<dbReference type="EMBL" id="AMGY01000001">
    <property type="protein sequence ID" value="EXJ92859.1"/>
    <property type="molecule type" value="Genomic_DNA"/>
</dbReference>
<feature type="compositionally biased region" description="Polar residues" evidence="1">
    <location>
        <begin position="435"/>
        <end position="450"/>
    </location>
</feature>
<organism evidence="3 4">
    <name type="scientific">Capronia epimyces CBS 606.96</name>
    <dbReference type="NCBI Taxonomy" id="1182542"/>
    <lineage>
        <taxon>Eukaryota</taxon>
        <taxon>Fungi</taxon>
        <taxon>Dikarya</taxon>
        <taxon>Ascomycota</taxon>
        <taxon>Pezizomycotina</taxon>
        <taxon>Eurotiomycetes</taxon>
        <taxon>Chaetothyriomycetidae</taxon>
        <taxon>Chaetothyriales</taxon>
        <taxon>Herpotrichiellaceae</taxon>
        <taxon>Capronia</taxon>
    </lineage>
</organism>
<dbReference type="Proteomes" id="UP000019478">
    <property type="component" value="Unassembled WGS sequence"/>
</dbReference>
<feature type="compositionally biased region" description="Polar residues" evidence="1">
    <location>
        <begin position="93"/>
        <end position="106"/>
    </location>
</feature>
<dbReference type="HOGENOM" id="CLU_033250_0_0_1"/>
<feature type="compositionally biased region" description="Polar residues" evidence="1">
    <location>
        <begin position="114"/>
        <end position="127"/>
    </location>
</feature>
<feature type="transmembrane region" description="Helical" evidence="2">
    <location>
        <begin position="175"/>
        <end position="198"/>
    </location>
</feature>
<dbReference type="GeneID" id="19165549"/>